<feature type="binding site" evidence="14">
    <location>
        <position position="91"/>
    </location>
    <ligand>
        <name>Zn(2+)</name>
        <dbReference type="ChEBI" id="CHEBI:29105"/>
        <note>catalytic</note>
    </ligand>
</feature>
<dbReference type="EC" id="3.5.4.5" evidence="4 15"/>
<feature type="binding site" evidence="13">
    <location>
        <begin position="46"/>
        <end position="52"/>
    </location>
    <ligand>
        <name>substrate</name>
    </ligand>
</feature>
<comment type="cofactor">
    <cofactor evidence="1 14 15">
        <name>Zn(2+)</name>
        <dbReference type="ChEBI" id="CHEBI:29105"/>
    </cofactor>
</comment>
<keyword evidence="6 14" id="KW-0479">Metal-binding</keyword>
<dbReference type="GO" id="GO:0008270">
    <property type="term" value="F:zinc ion binding"/>
    <property type="evidence" value="ECO:0007669"/>
    <property type="project" value="UniProtKB-UniRule"/>
</dbReference>
<accession>A0A6B0YXU4</accession>
<dbReference type="PANTHER" id="PTHR11644">
    <property type="entry name" value="CYTIDINE DEAMINASE"/>
    <property type="match status" value="1"/>
</dbReference>
<evidence type="ECO:0000256" key="4">
    <source>
        <dbReference type="ARBA" id="ARBA00012783"/>
    </source>
</evidence>
<dbReference type="InterPro" id="IPR016192">
    <property type="entry name" value="APOBEC/CMP_deaminase_Zn-bd"/>
</dbReference>
<comment type="catalytic activity">
    <reaction evidence="10 15">
        <text>2'-deoxycytidine + H2O + H(+) = 2'-deoxyuridine + NH4(+)</text>
        <dbReference type="Rhea" id="RHEA:13433"/>
        <dbReference type="ChEBI" id="CHEBI:15377"/>
        <dbReference type="ChEBI" id="CHEBI:15378"/>
        <dbReference type="ChEBI" id="CHEBI:15698"/>
        <dbReference type="ChEBI" id="CHEBI:16450"/>
        <dbReference type="ChEBI" id="CHEBI:28938"/>
        <dbReference type="EC" id="3.5.4.5"/>
    </reaction>
</comment>
<dbReference type="CDD" id="cd01283">
    <property type="entry name" value="cytidine_deaminase"/>
    <property type="match status" value="1"/>
</dbReference>
<dbReference type="FunFam" id="3.40.140.10:FF:000008">
    <property type="entry name" value="Cytidine deaminase"/>
    <property type="match status" value="1"/>
</dbReference>
<dbReference type="Gene3D" id="3.40.140.10">
    <property type="entry name" value="Cytidine Deaminase, domain 2"/>
    <property type="match status" value="1"/>
</dbReference>
<comment type="caution">
    <text evidence="17">The sequence shown here is derived from an EMBL/GenBank/DDBJ whole genome shotgun (WGS) entry which is preliminary data.</text>
</comment>
<name>A0A6B0YXU4_9CHLR</name>
<evidence type="ECO:0000256" key="6">
    <source>
        <dbReference type="ARBA" id="ARBA00022723"/>
    </source>
</evidence>
<evidence type="ECO:0000256" key="10">
    <source>
        <dbReference type="ARBA" id="ARBA00049252"/>
    </source>
</evidence>
<dbReference type="GO" id="GO:0072527">
    <property type="term" value="P:pyrimidine-containing compound metabolic process"/>
    <property type="evidence" value="ECO:0007669"/>
    <property type="project" value="UniProtKB-ARBA"/>
</dbReference>
<evidence type="ECO:0000256" key="9">
    <source>
        <dbReference type="ARBA" id="ARBA00032005"/>
    </source>
</evidence>
<sequence>MTPTVSPQQLVAAAQSARKQAYAPYSNYFVGAAVLTVDGEIIPGCNVENASYGGTICAERVALTSAIAQGKREFSAIAVVTVDGGSPCGFCRQVMTELGAEMDVYISDAAGNFRITTVRALLPDAFGG</sequence>
<evidence type="ECO:0000256" key="13">
    <source>
        <dbReference type="PIRSR" id="PIRSR606262-2"/>
    </source>
</evidence>
<comment type="catalytic activity">
    <reaction evidence="11 15">
        <text>cytidine + H2O + H(+) = uridine + NH4(+)</text>
        <dbReference type="Rhea" id="RHEA:16069"/>
        <dbReference type="ChEBI" id="CHEBI:15377"/>
        <dbReference type="ChEBI" id="CHEBI:15378"/>
        <dbReference type="ChEBI" id="CHEBI:16704"/>
        <dbReference type="ChEBI" id="CHEBI:17562"/>
        <dbReference type="ChEBI" id="CHEBI:28938"/>
        <dbReference type="EC" id="3.5.4.5"/>
    </reaction>
</comment>
<organism evidence="17">
    <name type="scientific">Caldilineaceae bacterium SB0664_bin_27</name>
    <dbReference type="NCBI Taxonomy" id="2605260"/>
    <lineage>
        <taxon>Bacteria</taxon>
        <taxon>Bacillati</taxon>
        <taxon>Chloroflexota</taxon>
        <taxon>Caldilineae</taxon>
        <taxon>Caldilineales</taxon>
        <taxon>Caldilineaceae</taxon>
    </lineage>
</organism>
<evidence type="ECO:0000313" key="17">
    <source>
        <dbReference type="EMBL" id="MXY95896.1"/>
    </source>
</evidence>
<dbReference type="AlphaFoldDB" id="A0A6B0YXU4"/>
<dbReference type="PROSITE" id="PS51747">
    <property type="entry name" value="CYT_DCMP_DEAMINASES_2"/>
    <property type="match status" value="1"/>
</dbReference>
<evidence type="ECO:0000256" key="14">
    <source>
        <dbReference type="PIRSR" id="PIRSR606262-3"/>
    </source>
</evidence>
<evidence type="ECO:0000256" key="11">
    <source>
        <dbReference type="ARBA" id="ARBA00049558"/>
    </source>
</evidence>
<dbReference type="SUPFAM" id="SSF53927">
    <property type="entry name" value="Cytidine deaminase-like"/>
    <property type="match status" value="1"/>
</dbReference>
<feature type="binding site" evidence="14">
    <location>
        <position position="88"/>
    </location>
    <ligand>
        <name>Zn(2+)</name>
        <dbReference type="ChEBI" id="CHEBI:29105"/>
        <note>catalytic</note>
    </ligand>
</feature>
<evidence type="ECO:0000256" key="7">
    <source>
        <dbReference type="ARBA" id="ARBA00022801"/>
    </source>
</evidence>
<evidence type="ECO:0000256" key="2">
    <source>
        <dbReference type="ARBA" id="ARBA00003949"/>
    </source>
</evidence>
<proteinExistence type="inferred from homology"/>
<feature type="binding site" evidence="14">
    <location>
        <position position="57"/>
    </location>
    <ligand>
        <name>Zn(2+)</name>
        <dbReference type="ChEBI" id="CHEBI:29105"/>
        <note>catalytic</note>
    </ligand>
</feature>
<comment type="similarity">
    <text evidence="3 15">Belongs to the cytidine and deoxycytidylate deaminase family.</text>
</comment>
<dbReference type="EMBL" id="VXRG01000179">
    <property type="protein sequence ID" value="MXY95896.1"/>
    <property type="molecule type" value="Genomic_DNA"/>
</dbReference>
<gene>
    <name evidence="17" type="primary">cdd</name>
    <name evidence="17" type="ORF">F4Y42_20850</name>
</gene>
<evidence type="ECO:0000259" key="16">
    <source>
        <dbReference type="PROSITE" id="PS51747"/>
    </source>
</evidence>
<comment type="function">
    <text evidence="2 15">This enzyme scavenges exogenous and endogenous cytidine and 2'-deoxycytidine for UMP synthesis.</text>
</comment>
<dbReference type="PROSITE" id="PS00903">
    <property type="entry name" value="CYT_DCMP_DEAMINASES_1"/>
    <property type="match status" value="1"/>
</dbReference>
<dbReference type="GO" id="GO:0055086">
    <property type="term" value="P:nucleobase-containing small molecule metabolic process"/>
    <property type="evidence" value="ECO:0007669"/>
    <property type="project" value="UniProtKB-ARBA"/>
</dbReference>
<evidence type="ECO:0000256" key="15">
    <source>
        <dbReference type="RuleBase" id="RU364006"/>
    </source>
</evidence>
<evidence type="ECO:0000256" key="12">
    <source>
        <dbReference type="PIRSR" id="PIRSR606262-1"/>
    </source>
</evidence>
<dbReference type="GO" id="GO:0004126">
    <property type="term" value="F:cytidine deaminase activity"/>
    <property type="evidence" value="ECO:0007669"/>
    <property type="project" value="UniProtKB-UniRule"/>
</dbReference>
<feature type="active site" description="Proton donor" evidence="12">
    <location>
        <position position="59"/>
    </location>
</feature>
<dbReference type="InterPro" id="IPR002125">
    <property type="entry name" value="CMP_dCMP_dom"/>
</dbReference>
<feature type="domain" description="CMP/dCMP-type deaminase" evidence="16">
    <location>
        <begin position="5"/>
        <end position="128"/>
    </location>
</feature>
<protein>
    <recommendedName>
        <fullName evidence="5 15">Cytidine deaminase</fullName>
        <ecNumber evidence="4 15">3.5.4.5</ecNumber>
    </recommendedName>
    <alternativeName>
        <fullName evidence="9 15">Cytidine aminohydrolase</fullName>
    </alternativeName>
</protein>
<dbReference type="GO" id="GO:0005829">
    <property type="term" value="C:cytosol"/>
    <property type="evidence" value="ECO:0007669"/>
    <property type="project" value="TreeGrafter"/>
</dbReference>
<evidence type="ECO:0000256" key="1">
    <source>
        <dbReference type="ARBA" id="ARBA00001947"/>
    </source>
</evidence>
<dbReference type="InterPro" id="IPR006262">
    <property type="entry name" value="Cyt_deam_tetra"/>
</dbReference>
<keyword evidence="7 15" id="KW-0378">Hydrolase</keyword>
<dbReference type="InterPro" id="IPR016193">
    <property type="entry name" value="Cytidine_deaminase-like"/>
</dbReference>
<dbReference type="InterPro" id="IPR050202">
    <property type="entry name" value="Cyt/Deoxycyt_deaminase"/>
</dbReference>
<evidence type="ECO:0000256" key="8">
    <source>
        <dbReference type="ARBA" id="ARBA00022833"/>
    </source>
</evidence>
<dbReference type="PANTHER" id="PTHR11644:SF2">
    <property type="entry name" value="CYTIDINE DEAMINASE"/>
    <property type="match status" value="1"/>
</dbReference>
<evidence type="ECO:0000256" key="3">
    <source>
        <dbReference type="ARBA" id="ARBA00006576"/>
    </source>
</evidence>
<dbReference type="GO" id="GO:0042802">
    <property type="term" value="F:identical protein binding"/>
    <property type="evidence" value="ECO:0007669"/>
    <property type="project" value="UniProtKB-ARBA"/>
</dbReference>
<keyword evidence="8 14" id="KW-0862">Zinc</keyword>
<evidence type="ECO:0000256" key="5">
    <source>
        <dbReference type="ARBA" id="ARBA00018266"/>
    </source>
</evidence>
<dbReference type="Pfam" id="PF00383">
    <property type="entry name" value="dCMP_cyt_deam_1"/>
    <property type="match status" value="1"/>
</dbReference>
<dbReference type="NCBIfam" id="TIGR01354">
    <property type="entry name" value="cyt_deam_tetra"/>
    <property type="match status" value="1"/>
</dbReference>
<dbReference type="NCBIfam" id="NF004064">
    <property type="entry name" value="PRK05578.1"/>
    <property type="match status" value="1"/>
</dbReference>
<reference evidence="17" key="1">
    <citation type="submission" date="2019-09" db="EMBL/GenBank/DDBJ databases">
        <title>Characterisation of the sponge microbiome using genome-centric metagenomics.</title>
        <authorList>
            <person name="Engelberts J.P."/>
            <person name="Robbins S.J."/>
            <person name="De Goeij J.M."/>
            <person name="Aranda M."/>
            <person name="Bell S.C."/>
            <person name="Webster N.S."/>
        </authorList>
    </citation>
    <scope>NUCLEOTIDE SEQUENCE</scope>
    <source>
        <strain evidence="17">SB0664_bin_27</strain>
    </source>
</reference>